<evidence type="ECO:0000256" key="5">
    <source>
        <dbReference type="SAM" id="SignalP"/>
    </source>
</evidence>
<evidence type="ECO:0000313" key="6">
    <source>
        <dbReference type="EMBL" id="CAF1460799.1"/>
    </source>
</evidence>
<dbReference type="AlphaFoldDB" id="A0A815QCC3"/>
<sequence>MITKTISCYLLIIFSCIIFQVNCQICYNMSQYDRCSKNSACGCFKMVNTENFGICASLRPICSQLDLCESSNNVCTKDNHICVRHPSCNSNPVCYPISMMDEKICPTTETMNTTTTSTITITTTTSTATTTTIQPTKTKFQQFGTTVAGGNGYGNQLNQLSSPYGIFVDQNKNIFIVASWNHRIIEWKSNEIQGKIIAGGNGQGNRLDQLYYPSDMIVDQHNHSIIIADQGNRRVIRWSTNKKQEILIENIDCSGLTMDQQRFLYVSDQEKNEVRKWNLDKINGNQQGILVAGGNGRGNKLNQLDSPRFIFTAKDHSIYISDSENNRVMKWMKDAREGILVAGGNGRGNNLNQLNGPHGLFVDELNQIYIADCVNDRIMRWYEGYEEGSIVVGGNRRGNESNQLNSPVGLSFDLEGNIYVSDFGNARIIRFDKIN</sequence>
<dbReference type="CDD" id="cd05819">
    <property type="entry name" value="NHL"/>
    <property type="match status" value="1"/>
</dbReference>
<evidence type="ECO:0000313" key="7">
    <source>
        <dbReference type="Proteomes" id="UP000663852"/>
    </source>
</evidence>
<dbReference type="Gene3D" id="2.120.10.30">
    <property type="entry name" value="TolB, C-terminal domain"/>
    <property type="match status" value="3"/>
</dbReference>
<dbReference type="PANTHER" id="PTHR10680">
    <property type="entry name" value="PEPTIDYL-GLYCINE ALPHA-AMIDATING MONOOXYGENASE"/>
    <property type="match status" value="1"/>
</dbReference>
<dbReference type="GO" id="GO:0005576">
    <property type="term" value="C:extracellular region"/>
    <property type="evidence" value="ECO:0007669"/>
    <property type="project" value="TreeGrafter"/>
</dbReference>
<name>A0A815QCC3_ADIRI</name>
<dbReference type="PROSITE" id="PS51125">
    <property type="entry name" value="NHL"/>
    <property type="match status" value="1"/>
</dbReference>
<dbReference type="PROSITE" id="PS51257">
    <property type="entry name" value="PROKAR_LIPOPROTEIN"/>
    <property type="match status" value="1"/>
</dbReference>
<protein>
    <submittedName>
        <fullName evidence="6">Uncharacterized protein</fullName>
    </submittedName>
</protein>
<organism evidence="6 7">
    <name type="scientific">Adineta ricciae</name>
    <name type="common">Rotifer</name>
    <dbReference type="NCBI Taxonomy" id="249248"/>
    <lineage>
        <taxon>Eukaryota</taxon>
        <taxon>Metazoa</taxon>
        <taxon>Spiralia</taxon>
        <taxon>Gnathifera</taxon>
        <taxon>Rotifera</taxon>
        <taxon>Eurotatoria</taxon>
        <taxon>Bdelloidea</taxon>
        <taxon>Adinetida</taxon>
        <taxon>Adinetidae</taxon>
        <taxon>Adineta</taxon>
    </lineage>
</organism>
<evidence type="ECO:0000256" key="3">
    <source>
        <dbReference type="ARBA" id="ARBA00023180"/>
    </source>
</evidence>
<feature type="chain" id="PRO_5032873564" evidence="5">
    <location>
        <begin position="24"/>
        <end position="435"/>
    </location>
</feature>
<accession>A0A815QCC3</accession>
<dbReference type="EMBL" id="CAJNOJ010000475">
    <property type="protein sequence ID" value="CAF1460799.1"/>
    <property type="molecule type" value="Genomic_DNA"/>
</dbReference>
<evidence type="ECO:0000256" key="2">
    <source>
        <dbReference type="ARBA" id="ARBA00022737"/>
    </source>
</evidence>
<evidence type="ECO:0000256" key="4">
    <source>
        <dbReference type="PROSITE-ProRule" id="PRU00504"/>
    </source>
</evidence>
<dbReference type="InterPro" id="IPR001258">
    <property type="entry name" value="NHL_repeat"/>
</dbReference>
<dbReference type="SUPFAM" id="SSF101898">
    <property type="entry name" value="NHL repeat"/>
    <property type="match status" value="1"/>
</dbReference>
<feature type="repeat" description="NHL" evidence="4">
    <location>
        <begin position="396"/>
        <end position="434"/>
    </location>
</feature>
<evidence type="ECO:0000256" key="1">
    <source>
        <dbReference type="ARBA" id="ARBA00022729"/>
    </source>
</evidence>
<dbReference type="InterPro" id="IPR011042">
    <property type="entry name" value="6-blade_b-propeller_TolB-like"/>
</dbReference>
<dbReference type="PANTHER" id="PTHR10680:SF28">
    <property type="entry name" value="SMP-30_GLUCONOLACTONASE_LRE-LIKE REGION DOMAIN-CONTAINING PROTEIN"/>
    <property type="match status" value="1"/>
</dbReference>
<feature type="signal peptide" evidence="5">
    <location>
        <begin position="1"/>
        <end position="23"/>
    </location>
</feature>
<keyword evidence="2" id="KW-0677">Repeat</keyword>
<keyword evidence="3" id="KW-0325">Glycoprotein</keyword>
<keyword evidence="1 5" id="KW-0732">Signal</keyword>
<proteinExistence type="predicted"/>
<reference evidence="6" key="1">
    <citation type="submission" date="2021-02" db="EMBL/GenBank/DDBJ databases">
        <authorList>
            <person name="Nowell W R."/>
        </authorList>
    </citation>
    <scope>NUCLEOTIDE SEQUENCE</scope>
</reference>
<dbReference type="Proteomes" id="UP000663852">
    <property type="component" value="Unassembled WGS sequence"/>
</dbReference>
<dbReference type="OrthoDB" id="10142063at2759"/>
<gene>
    <name evidence="6" type="ORF">EDS130_LOCUS40142</name>
</gene>
<comment type="caution">
    <text evidence="6">The sequence shown here is derived from an EMBL/GenBank/DDBJ whole genome shotgun (WGS) entry which is preliminary data.</text>
</comment>